<comment type="subcellular location">
    <subcellularLocation>
        <location evidence="2">Cytoplasm</location>
    </subcellularLocation>
</comment>
<dbReference type="InterPro" id="IPR007197">
    <property type="entry name" value="rSAM"/>
</dbReference>
<keyword evidence="2" id="KW-0408">Iron</keyword>
<proteinExistence type="inferred from homology"/>
<dbReference type="SUPFAM" id="SSF102114">
    <property type="entry name" value="Radical SAM enzymes"/>
    <property type="match status" value="1"/>
</dbReference>
<dbReference type="PANTHER" id="PTHR13932">
    <property type="entry name" value="COPROPORPHYRINIGEN III OXIDASE"/>
    <property type="match status" value="1"/>
</dbReference>
<dbReference type="GO" id="GO:0046872">
    <property type="term" value="F:metal ion binding"/>
    <property type="evidence" value="ECO:0007669"/>
    <property type="project" value="UniProtKB-UniRule"/>
</dbReference>
<dbReference type="SFLD" id="SFLDG01065">
    <property type="entry name" value="anaerobic_coproporphyrinogen-I"/>
    <property type="match status" value="1"/>
</dbReference>
<dbReference type="InterPro" id="IPR010723">
    <property type="entry name" value="HemN_C"/>
</dbReference>
<dbReference type="AlphaFoldDB" id="A0A5C5VIS3"/>
<dbReference type="OrthoDB" id="9808022at2"/>
<dbReference type="SFLD" id="SFLDF00562">
    <property type="entry name" value="HemN-like__clustered_with_heat"/>
    <property type="match status" value="1"/>
</dbReference>
<dbReference type="SFLD" id="SFLDG01082">
    <property type="entry name" value="B12-binding_domain_containing"/>
    <property type="match status" value="1"/>
</dbReference>
<evidence type="ECO:0000313" key="5">
    <source>
        <dbReference type="Proteomes" id="UP000316714"/>
    </source>
</evidence>
<keyword evidence="2" id="KW-0411">Iron-sulfur</keyword>
<keyword evidence="2" id="KW-0349">Heme</keyword>
<dbReference type="RefSeq" id="WP_146565096.1">
    <property type="nucleotide sequence ID" value="NZ_SIHJ01000001.1"/>
</dbReference>
<dbReference type="GO" id="GO:0004109">
    <property type="term" value="F:coproporphyrinogen oxidase activity"/>
    <property type="evidence" value="ECO:0007669"/>
    <property type="project" value="InterPro"/>
</dbReference>
<dbReference type="SFLD" id="SFLDS00029">
    <property type="entry name" value="Radical_SAM"/>
    <property type="match status" value="1"/>
</dbReference>
<dbReference type="Pfam" id="PF04055">
    <property type="entry name" value="Radical_SAM"/>
    <property type="match status" value="1"/>
</dbReference>
<keyword evidence="2" id="KW-0479">Metal-binding</keyword>
<dbReference type="EMBL" id="SIHJ01000001">
    <property type="protein sequence ID" value="TWT37789.1"/>
    <property type="molecule type" value="Genomic_DNA"/>
</dbReference>
<dbReference type="SMART" id="SM00729">
    <property type="entry name" value="Elp3"/>
    <property type="match status" value="1"/>
</dbReference>
<dbReference type="NCBIfam" id="TIGR00539">
    <property type="entry name" value="hemN_rel"/>
    <property type="match status" value="1"/>
</dbReference>
<comment type="caution">
    <text evidence="4">The sequence shown here is derived from an EMBL/GenBank/DDBJ whole genome shotgun (WGS) entry which is preliminary data.</text>
</comment>
<comment type="similarity">
    <text evidence="1">Belongs to the anaerobic coproporphyrinogen-III oxidase family. HemW subfamily.</text>
</comment>
<gene>
    <name evidence="4" type="ORF">KOR34_27530</name>
</gene>
<reference evidence="4 5" key="1">
    <citation type="submission" date="2019-02" db="EMBL/GenBank/DDBJ databases">
        <title>Deep-cultivation of Planctomycetes and their phenomic and genomic characterization uncovers novel biology.</title>
        <authorList>
            <person name="Wiegand S."/>
            <person name="Jogler M."/>
            <person name="Boedeker C."/>
            <person name="Pinto D."/>
            <person name="Vollmers J."/>
            <person name="Rivas-Marin E."/>
            <person name="Kohn T."/>
            <person name="Peeters S.H."/>
            <person name="Heuer A."/>
            <person name="Rast P."/>
            <person name="Oberbeckmann S."/>
            <person name="Bunk B."/>
            <person name="Jeske O."/>
            <person name="Meyerdierks A."/>
            <person name="Storesund J.E."/>
            <person name="Kallscheuer N."/>
            <person name="Luecker S."/>
            <person name="Lage O.M."/>
            <person name="Pohl T."/>
            <person name="Merkel B.J."/>
            <person name="Hornburger P."/>
            <person name="Mueller R.-W."/>
            <person name="Bruemmer F."/>
            <person name="Labrenz M."/>
            <person name="Spormann A.M."/>
            <person name="Op Den Camp H."/>
            <person name="Overmann J."/>
            <person name="Amann R."/>
            <person name="Jetten M.S.M."/>
            <person name="Mascher T."/>
            <person name="Medema M.H."/>
            <person name="Devos D.P."/>
            <person name="Kaster A.-K."/>
            <person name="Ovreas L."/>
            <person name="Rohde M."/>
            <person name="Galperin M.Y."/>
            <person name="Jogler C."/>
        </authorList>
    </citation>
    <scope>NUCLEOTIDE SEQUENCE [LARGE SCALE GENOMIC DNA]</scope>
    <source>
        <strain evidence="4 5">KOR34</strain>
    </source>
</reference>
<dbReference type="Proteomes" id="UP000316714">
    <property type="component" value="Unassembled WGS sequence"/>
</dbReference>
<evidence type="ECO:0000256" key="1">
    <source>
        <dbReference type="ARBA" id="ARBA00006100"/>
    </source>
</evidence>
<dbReference type="Gene3D" id="3.80.30.20">
    <property type="entry name" value="tm_1862 like domain"/>
    <property type="match status" value="1"/>
</dbReference>
<feature type="domain" description="Radical SAM core" evidence="3">
    <location>
        <begin position="2"/>
        <end position="234"/>
    </location>
</feature>
<evidence type="ECO:0000259" key="3">
    <source>
        <dbReference type="PROSITE" id="PS51918"/>
    </source>
</evidence>
<keyword evidence="2" id="KW-0963">Cytoplasm</keyword>
<keyword evidence="2" id="KW-0949">S-adenosyl-L-methionine</keyword>
<keyword evidence="4" id="KW-0560">Oxidoreductase</keyword>
<keyword evidence="5" id="KW-1185">Reference proteome</keyword>
<evidence type="ECO:0000256" key="2">
    <source>
        <dbReference type="RuleBase" id="RU364116"/>
    </source>
</evidence>
<dbReference type="GO" id="GO:0005737">
    <property type="term" value="C:cytoplasm"/>
    <property type="evidence" value="ECO:0007669"/>
    <property type="project" value="UniProtKB-SubCell"/>
</dbReference>
<dbReference type="PANTHER" id="PTHR13932:SF5">
    <property type="entry name" value="RADICAL S-ADENOSYL METHIONINE DOMAIN-CONTAINING PROTEIN 1, MITOCHONDRIAL"/>
    <property type="match status" value="1"/>
</dbReference>
<keyword evidence="2" id="KW-0143">Chaperone</keyword>
<accession>A0A5C5VIS3</accession>
<comment type="function">
    <text evidence="2">Probably acts as a heme chaperone, transferring heme to an unknown acceptor. Binds one molecule of heme per monomer, possibly covalently. Binds 1 [4Fe-4S] cluster. The cluster is coordinated with 3 cysteines and an exchangeable S-adenosyl-L-methionine.</text>
</comment>
<sequence>MPGHAEPRSAYLHVPFCAHRCGYCNFAVIAGREDLAGDYVRAIEAELASLGRPRPVETLYFGGGTPTRLPLELLERLCQVTRGWFPPEPGCEWTVEANPVDVTQDLLAVLVSCGVNRLSLGGQSFQPGKLSLLERDHDAGQIARAVDLCQEHGLECSLDLIFAAPGETLRAWRGDVDQAIATGAGHVSTYGLTFEKGAAFWSRLVGGDLAEVDEDLQREMYLAAIDGLCEAGFEHYEVSNFARPGRRSRHNQVYWSGAGWYAAGPGAARYVDGVRETNHQSTTTYLRRVLAGESPVAFREELTAEQEAREQLVFGLRRIEGVERSEFAERTGFSIDQLAAGQVDRFCELGLLEDTKDRLRLTREGLLISDALWPEFL</sequence>
<dbReference type="PROSITE" id="PS51918">
    <property type="entry name" value="RADICAL_SAM"/>
    <property type="match status" value="1"/>
</dbReference>
<dbReference type="GO" id="GO:0006779">
    <property type="term" value="P:porphyrin-containing compound biosynthetic process"/>
    <property type="evidence" value="ECO:0007669"/>
    <property type="project" value="InterPro"/>
</dbReference>
<dbReference type="InterPro" id="IPR023404">
    <property type="entry name" value="rSAM_horseshoe"/>
</dbReference>
<dbReference type="InterPro" id="IPR034505">
    <property type="entry name" value="Coproporphyrinogen-III_oxidase"/>
</dbReference>
<dbReference type="GO" id="GO:0051539">
    <property type="term" value="F:4 iron, 4 sulfur cluster binding"/>
    <property type="evidence" value="ECO:0007669"/>
    <property type="project" value="UniProtKB-UniRule"/>
</dbReference>
<dbReference type="InterPro" id="IPR004559">
    <property type="entry name" value="HemW-like"/>
</dbReference>
<dbReference type="InterPro" id="IPR006638">
    <property type="entry name" value="Elp3/MiaA/NifB-like_rSAM"/>
</dbReference>
<protein>
    <recommendedName>
        <fullName evidence="2">Heme chaperone HemW</fullName>
    </recommendedName>
</protein>
<organism evidence="4 5">
    <name type="scientific">Posidoniimonas corsicana</name>
    <dbReference type="NCBI Taxonomy" id="1938618"/>
    <lineage>
        <taxon>Bacteria</taxon>
        <taxon>Pseudomonadati</taxon>
        <taxon>Planctomycetota</taxon>
        <taxon>Planctomycetia</taxon>
        <taxon>Pirellulales</taxon>
        <taxon>Lacipirellulaceae</taxon>
        <taxon>Posidoniimonas</taxon>
    </lineage>
</organism>
<keyword evidence="2" id="KW-0004">4Fe-4S</keyword>
<dbReference type="Pfam" id="PF06969">
    <property type="entry name" value="HemN_C"/>
    <property type="match status" value="1"/>
</dbReference>
<evidence type="ECO:0000313" key="4">
    <source>
        <dbReference type="EMBL" id="TWT37789.1"/>
    </source>
</evidence>
<name>A0A5C5VIS3_9BACT</name>
<dbReference type="InterPro" id="IPR058240">
    <property type="entry name" value="rSAM_sf"/>
</dbReference>